<comment type="caution">
    <text evidence="3">The sequence shown here is derived from an EMBL/GenBank/DDBJ whole genome shotgun (WGS) entry which is preliminary data.</text>
</comment>
<evidence type="ECO:0000256" key="1">
    <source>
        <dbReference type="SAM" id="Phobius"/>
    </source>
</evidence>
<keyword evidence="1" id="KW-0472">Membrane</keyword>
<evidence type="ECO:0000259" key="2">
    <source>
        <dbReference type="Pfam" id="PF25302"/>
    </source>
</evidence>
<evidence type="ECO:0000313" key="4">
    <source>
        <dbReference type="Proteomes" id="UP000298355"/>
    </source>
</evidence>
<name>A0ABY2IXQ6_9MICO</name>
<dbReference type="EMBL" id="SOGJ01000034">
    <property type="protein sequence ID" value="TFC95331.1"/>
    <property type="molecule type" value="Genomic_DNA"/>
</dbReference>
<keyword evidence="1" id="KW-0812">Transmembrane</keyword>
<feature type="domain" description="NAD glycohydrolase translocation F5/8 type C" evidence="2">
    <location>
        <begin position="177"/>
        <end position="318"/>
    </location>
</feature>
<keyword evidence="4" id="KW-1185">Reference proteome</keyword>
<organism evidence="3 4">
    <name type="scientific">Cryobacterium breve</name>
    <dbReference type="NCBI Taxonomy" id="1259258"/>
    <lineage>
        <taxon>Bacteria</taxon>
        <taxon>Bacillati</taxon>
        <taxon>Actinomycetota</taxon>
        <taxon>Actinomycetes</taxon>
        <taxon>Micrococcales</taxon>
        <taxon>Microbacteriaceae</taxon>
        <taxon>Cryobacterium</taxon>
    </lineage>
</organism>
<dbReference type="Pfam" id="PF25302">
    <property type="entry name" value="NADase_transloc"/>
    <property type="match status" value="1"/>
</dbReference>
<dbReference type="RefSeq" id="WP_134364504.1">
    <property type="nucleotide sequence ID" value="NZ_SOGJ01000034.1"/>
</dbReference>
<sequence>MNKLVKRVLWRDCRGSVNARSGHPCRLANHPIAGHPIAGHPLADHAIAGQERLATPLESFCRINALARRLRPKPCTRPVRDPAFWTSWNRQYRCHTKWTGAKMATRGNTTEPRLWVGVVQPPQNRWPGLLSGLLIGIFTAVATSLLLLMLTPHFKSALAEADCEDPRGLHLVSGVGAESSSALTESDPRVVEHPAVLAIDGDLGTSWVEGVDGLGTNETLTLSLPGTPDVQLVCVINGYAKSEALYLRNARVRQFTVQTDQGSQPSMLRQKPVADYAAYQSLALPKGSTSEIVLTIAIAVGGVGGDRAADTSISEVEVWARD</sequence>
<accession>A0ABY2IXQ6</accession>
<keyword evidence="1" id="KW-1133">Transmembrane helix</keyword>
<protein>
    <recommendedName>
        <fullName evidence="2">NAD glycohydrolase translocation F5/8 type C domain-containing protein</fullName>
    </recommendedName>
</protein>
<dbReference type="InterPro" id="IPR057561">
    <property type="entry name" value="NADase_transloc"/>
</dbReference>
<dbReference type="NCBIfam" id="NF047619">
    <property type="entry name" value="NADase_discoid"/>
    <property type="match status" value="1"/>
</dbReference>
<dbReference type="Proteomes" id="UP000298355">
    <property type="component" value="Unassembled WGS sequence"/>
</dbReference>
<proteinExistence type="predicted"/>
<gene>
    <name evidence="3" type="ORF">E3O65_14870</name>
</gene>
<evidence type="ECO:0000313" key="3">
    <source>
        <dbReference type="EMBL" id="TFC95331.1"/>
    </source>
</evidence>
<feature type="transmembrane region" description="Helical" evidence="1">
    <location>
        <begin position="129"/>
        <end position="150"/>
    </location>
</feature>
<reference evidence="3 4" key="1">
    <citation type="submission" date="2019-03" db="EMBL/GenBank/DDBJ databases">
        <title>Genomics of glacier-inhabiting Cryobacterium strains.</title>
        <authorList>
            <person name="Liu Q."/>
            <person name="Xin Y.-H."/>
        </authorList>
    </citation>
    <scope>NUCLEOTIDE SEQUENCE [LARGE SCALE GENOMIC DNA]</scope>
    <source>
        <strain evidence="3 4">TMT4-23</strain>
    </source>
</reference>